<comment type="caution">
    <text evidence="5">The sequence shown here is derived from an EMBL/GenBank/DDBJ whole genome shotgun (WGS) entry which is preliminary data.</text>
</comment>
<dbReference type="Pfam" id="PF00005">
    <property type="entry name" value="ABC_tran"/>
    <property type="match status" value="1"/>
</dbReference>
<dbReference type="EC" id="3.6.3.-" evidence="5"/>
<keyword evidence="3 5" id="KW-0067">ATP-binding</keyword>
<dbReference type="PANTHER" id="PTHR42788:SF13">
    <property type="entry name" value="ALIPHATIC SULFONATES IMPORT ATP-BINDING PROTEIN SSUB"/>
    <property type="match status" value="1"/>
</dbReference>
<dbReference type="PANTHER" id="PTHR42788">
    <property type="entry name" value="TAURINE IMPORT ATP-BINDING PROTEIN-RELATED"/>
    <property type="match status" value="1"/>
</dbReference>
<dbReference type="InterPro" id="IPR003593">
    <property type="entry name" value="AAA+_ATPase"/>
</dbReference>
<dbReference type="PROSITE" id="PS50893">
    <property type="entry name" value="ABC_TRANSPORTER_2"/>
    <property type="match status" value="1"/>
</dbReference>
<dbReference type="InterPro" id="IPR003439">
    <property type="entry name" value="ABC_transporter-like_ATP-bd"/>
</dbReference>
<keyword evidence="2" id="KW-0547">Nucleotide-binding</keyword>
<evidence type="ECO:0000256" key="3">
    <source>
        <dbReference type="ARBA" id="ARBA00022840"/>
    </source>
</evidence>
<dbReference type="SMART" id="SM00382">
    <property type="entry name" value="AAA"/>
    <property type="match status" value="1"/>
</dbReference>
<gene>
    <name evidence="5" type="primary">ssuB_22</name>
    <name evidence="5" type="ORF">SDC9_73559</name>
</gene>
<evidence type="ECO:0000259" key="4">
    <source>
        <dbReference type="PROSITE" id="PS50893"/>
    </source>
</evidence>
<dbReference type="PROSITE" id="PS00211">
    <property type="entry name" value="ABC_TRANSPORTER_1"/>
    <property type="match status" value="1"/>
</dbReference>
<dbReference type="EMBL" id="VSSQ01004895">
    <property type="protein sequence ID" value="MPM27054.1"/>
    <property type="molecule type" value="Genomic_DNA"/>
</dbReference>
<keyword evidence="5" id="KW-0378">Hydrolase</keyword>
<dbReference type="AlphaFoldDB" id="A0A644YLR3"/>
<organism evidence="5">
    <name type="scientific">bioreactor metagenome</name>
    <dbReference type="NCBI Taxonomy" id="1076179"/>
    <lineage>
        <taxon>unclassified sequences</taxon>
        <taxon>metagenomes</taxon>
        <taxon>ecological metagenomes</taxon>
    </lineage>
</organism>
<evidence type="ECO:0000313" key="5">
    <source>
        <dbReference type="EMBL" id="MPM27054.1"/>
    </source>
</evidence>
<feature type="domain" description="ABC transporter" evidence="4">
    <location>
        <begin position="16"/>
        <end position="248"/>
    </location>
</feature>
<dbReference type="Gene3D" id="3.40.50.300">
    <property type="entry name" value="P-loop containing nucleotide triphosphate hydrolases"/>
    <property type="match status" value="1"/>
</dbReference>
<protein>
    <submittedName>
        <fullName evidence="5">Aliphatic sulfonates import ATP-binding protein SsuB</fullName>
        <ecNumber evidence="5">3.6.3.-</ecNumber>
    </submittedName>
</protein>
<dbReference type="InterPro" id="IPR050166">
    <property type="entry name" value="ABC_transporter_ATP-bind"/>
</dbReference>
<dbReference type="CDD" id="cd03293">
    <property type="entry name" value="ABC_NrtD_SsuB_transporters"/>
    <property type="match status" value="1"/>
</dbReference>
<proteinExistence type="predicted"/>
<reference evidence="5" key="1">
    <citation type="submission" date="2019-08" db="EMBL/GenBank/DDBJ databases">
        <authorList>
            <person name="Kucharzyk K."/>
            <person name="Murdoch R.W."/>
            <person name="Higgins S."/>
            <person name="Loffler F."/>
        </authorList>
    </citation>
    <scope>NUCLEOTIDE SEQUENCE</scope>
</reference>
<dbReference type="InterPro" id="IPR017871">
    <property type="entry name" value="ABC_transporter-like_CS"/>
</dbReference>
<keyword evidence="1" id="KW-0813">Transport</keyword>
<name>A0A644YLR3_9ZZZZ</name>
<accession>A0A644YLR3</accession>
<evidence type="ECO:0000256" key="2">
    <source>
        <dbReference type="ARBA" id="ARBA00022741"/>
    </source>
</evidence>
<dbReference type="GO" id="GO:0005524">
    <property type="term" value="F:ATP binding"/>
    <property type="evidence" value="ECO:0007669"/>
    <property type="project" value="UniProtKB-KW"/>
</dbReference>
<dbReference type="GO" id="GO:0016887">
    <property type="term" value="F:ATP hydrolysis activity"/>
    <property type="evidence" value="ECO:0007669"/>
    <property type="project" value="InterPro"/>
</dbReference>
<dbReference type="InterPro" id="IPR027417">
    <property type="entry name" value="P-loop_NTPase"/>
</dbReference>
<sequence>MAASHEVGTMSGGVIMEAMNICKTFTSRAGKELRALDNVSLAVREGEFVCLLGPSGCGKSTLLRILAGLETAFEGTVSSEGERVLGPDRKRGMVFQEYSLFPWRTIEENVAAGLEFAGIPPAGRRERSLRFLDLVGLSGFAHSLPHELSGGMRQRAAIARALAADPRILLMDEPFGALDAHTRILLQKELLRIWSASRKTVVFVTHSVDEAVYLADRIVVMSARPGRIIEEISVDMERPRRREIPQWGALAARILALLDEAMAEGCASEEDEAAR</sequence>
<dbReference type="SUPFAM" id="SSF52540">
    <property type="entry name" value="P-loop containing nucleoside triphosphate hydrolases"/>
    <property type="match status" value="1"/>
</dbReference>
<evidence type="ECO:0000256" key="1">
    <source>
        <dbReference type="ARBA" id="ARBA00022448"/>
    </source>
</evidence>